<name>A0ACA9L8K4_9GLOM</name>
<dbReference type="EMBL" id="CAJVQC010002719">
    <property type="protein sequence ID" value="CAG8516466.1"/>
    <property type="molecule type" value="Genomic_DNA"/>
</dbReference>
<gene>
    <name evidence="1" type="ORF">RPERSI_LOCUS2501</name>
</gene>
<organism evidence="1 2">
    <name type="scientific">Racocetra persica</name>
    <dbReference type="NCBI Taxonomy" id="160502"/>
    <lineage>
        <taxon>Eukaryota</taxon>
        <taxon>Fungi</taxon>
        <taxon>Fungi incertae sedis</taxon>
        <taxon>Mucoromycota</taxon>
        <taxon>Glomeromycotina</taxon>
        <taxon>Glomeromycetes</taxon>
        <taxon>Diversisporales</taxon>
        <taxon>Gigasporaceae</taxon>
        <taxon>Racocetra</taxon>
    </lineage>
</organism>
<proteinExistence type="predicted"/>
<comment type="caution">
    <text evidence="1">The sequence shown here is derived from an EMBL/GenBank/DDBJ whole genome shotgun (WGS) entry which is preliminary data.</text>
</comment>
<reference evidence="1" key="1">
    <citation type="submission" date="2021-06" db="EMBL/GenBank/DDBJ databases">
        <authorList>
            <person name="Kallberg Y."/>
            <person name="Tangrot J."/>
            <person name="Rosling A."/>
        </authorList>
    </citation>
    <scope>NUCLEOTIDE SEQUENCE</scope>
    <source>
        <strain evidence="1">MA461A</strain>
    </source>
</reference>
<protein>
    <submittedName>
        <fullName evidence="1">22351_t:CDS:1</fullName>
    </submittedName>
</protein>
<evidence type="ECO:0000313" key="2">
    <source>
        <dbReference type="Proteomes" id="UP000789920"/>
    </source>
</evidence>
<evidence type="ECO:0000313" key="1">
    <source>
        <dbReference type="EMBL" id="CAG8516466.1"/>
    </source>
</evidence>
<dbReference type="Proteomes" id="UP000789920">
    <property type="component" value="Unassembled WGS sequence"/>
</dbReference>
<accession>A0ACA9L8K4</accession>
<keyword evidence="2" id="KW-1185">Reference proteome</keyword>
<sequence length="225" mass="25614">MGATPHPTYWTSLFEYYDALLASKYSIVENIRPVGHHAKRLDPTYEQSEILNNWVAEASLLDRLASAYYILVCIFVGISKAAGPCMKDNSLEDLPFILLLFIWTLPIIYVKIRNGKVVYKLSKRSFRDAKEGEEEFNDSLQTNQIEKIPVTAFGEQDLLYKQIYIAMPALVSITTPWLAVIIAYYTPQLDFSAGHLWLYNGCTFDSVESVSGHKFTVDKLIRSLL</sequence>